<feature type="region of interest" description="Disordered" evidence="8">
    <location>
        <begin position="1"/>
        <end position="29"/>
    </location>
</feature>
<keyword evidence="7" id="KW-0175">Coiled coil</keyword>
<dbReference type="CDD" id="cd00082">
    <property type="entry name" value="HisKA"/>
    <property type="match status" value="1"/>
</dbReference>
<dbReference type="InterPro" id="IPR005467">
    <property type="entry name" value="His_kinase_dom"/>
</dbReference>
<dbReference type="PROSITE" id="PS50109">
    <property type="entry name" value="HIS_KIN"/>
    <property type="match status" value="1"/>
</dbReference>
<evidence type="ECO:0000313" key="10">
    <source>
        <dbReference type="EMBL" id="CAK32546.1"/>
    </source>
</evidence>
<keyword evidence="5 10" id="KW-0418">Kinase</keyword>
<dbReference type="PRINTS" id="PR00344">
    <property type="entry name" value="BCTRLSENSOR"/>
</dbReference>
<evidence type="ECO:0000256" key="7">
    <source>
        <dbReference type="SAM" id="Coils"/>
    </source>
</evidence>
<keyword evidence="4" id="KW-0808">Transferase</keyword>
<dbReference type="Gene3D" id="3.30.450.20">
    <property type="entry name" value="PAS domain"/>
    <property type="match status" value="1"/>
</dbReference>
<dbReference type="InterPro" id="IPR004358">
    <property type="entry name" value="Sig_transdc_His_kin-like_C"/>
</dbReference>
<dbReference type="SUPFAM" id="SSF55874">
    <property type="entry name" value="ATPase domain of HSP90 chaperone/DNA topoisomerase II/histidine kinase"/>
    <property type="match status" value="1"/>
</dbReference>
<organism evidence="10">
    <name type="scientific">uncultured organism</name>
    <dbReference type="NCBI Taxonomy" id="155900"/>
    <lineage>
        <taxon>unclassified sequences</taxon>
        <taxon>environmental samples</taxon>
    </lineage>
</organism>
<dbReference type="InterPro" id="IPR013656">
    <property type="entry name" value="PAS_4"/>
</dbReference>
<dbReference type="SUPFAM" id="SSF47384">
    <property type="entry name" value="Homodimeric domain of signal transducing histidine kinase"/>
    <property type="match status" value="1"/>
</dbReference>
<gene>
    <name evidence="10" type="ORF">10D02-12</name>
</gene>
<feature type="domain" description="Histidine kinase" evidence="9">
    <location>
        <begin position="213"/>
        <end position="433"/>
    </location>
</feature>
<name>Q1EHZ3_9ZZZZ</name>
<dbReference type="PANTHER" id="PTHR43711:SF31">
    <property type="entry name" value="HISTIDINE KINASE"/>
    <property type="match status" value="1"/>
</dbReference>
<dbReference type="Gene3D" id="1.10.287.130">
    <property type="match status" value="1"/>
</dbReference>
<keyword evidence="3" id="KW-0597">Phosphoprotein</keyword>
<dbReference type="CDD" id="cd00130">
    <property type="entry name" value="PAS"/>
    <property type="match status" value="1"/>
</dbReference>
<dbReference type="InterPro" id="IPR035965">
    <property type="entry name" value="PAS-like_dom_sf"/>
</dbReference>
<dbReference type="SMART" id="SM00091">
    <property type="entry name" value="PAS"/>
    <property type="match status" value="1"/>
</dbReference>
<dbReference type="Pfam" id="PF08448">
    <property type="entry name" value="PAS_4"/>
    <property type="match status" value="1"/>
</dbReference>
<dbReference type="InterPro" id="IPR003661">
    <property type="entry name" value="HisK_dim/P_dom"/>
</dbReference>
<dbReference type="SUPFAM" id="SSF55785">
    <property type="entry name" value="PYP-like sensor domain (PAS domain)"/>
    <property type="match status" value="1"/>
</dbReference>
<feature type="compositionally biased region" description="Acidic residues" evidence="8">
    <location>
        <begin position="1"/>
        <end position="12"/>
    </location>
</feature>
<evidence type="ECO:0000256" key="3">
    <source>
        <dbReference type="ARBA" id="ARBA00022553"/>
    </source>
</evidence>
<comment type="catalytic activity">
    <reaction evidence="1">
        <text>ATP + protein L-histidine = ADP + protein N-phospho-L-histidine.</text>
        <dbReference type="EC" id="2.7.13.3"/>
    </reaction>
</comment>
<keyword evidence="6" id="KW-0902">Two-component regulatory system</keyword>
<dbReference type="SMART" id="SM00387">
    <property type="entry name" value="HATPase_c"/>
    <property type="match status" value="1"/>
</dbReference>
<dbReference type="EC" id="2.7.13.3" evidence="2"/>
<evidence type="ECO:0000256" key="4">
    <source>
        <dbReference type="ARBA" id="ARBA00022679"/>
    </source>
</evidence>
<dbReference type="InterPro" id="IPR036097">
    <property type="entry name" value="HisK_dim/P_sf"/>
</dbReference>
<dbReference type="SMART" id="SM00388">
    <property type="entry name" value="HisKA"/>
    <property type="match status" value="1"/>
</dbReference>
<evidence type="ECO:0000256" key="5">
    <source>
        <dbReference type="ARBA" id="ARBA00022777"/>
    </source>
</evidence>
<evidence type="ECO:0000256" key="2">
    <source>
        <dbReference type="ARBA" id="ARBA00012438"/>
    </source>
</evidence>
<dbReference type="GO" id="GO:0000155">
    <property type="term" value="F:phosphorelay sensor kinase activity"/>
    <property type="evidence" value="ECO:0007669"/>
    <property type="project" value="InterPro"/>
</dbReference>
<accession>Q1EHZ3</accession>
<dbReference type="Pfam" id="PF00512">
    <property type="entry name" value="HisKA"/>
    <property type="match status" value="1"/>
</dbReference>
<evidence type="ECO:0000256" key="6">
    <source>
        <dbReference type="ARBA" id="ARBA00023012"/>
    </source>
</evidence>
<protein>
    <recommendedName>
        <fullName evidence="2">histidine kinase</fullName>
        <ecNumber evidence="2">2.7.13.3</ecNumber>
    </recommendedName>
</protein>
<dbReference type="CDD" id="cd16922">
    <property type="entry name" value="HATPase_EvgS-ArcB-TorS-like"/>
    <property type="match status" value="1"/>
</dbReference>
<dbReference type="Gene3D" id="3.30.565.10">
    <property type="entry name" value="Histidine kinase-like ATPase, C-terminal domain"/>
    <property type="match status" value="1"/>
</dbReference>
<dbReference type="EMBL" id="AM270418">
    <property type="protein sequence ID" value="CAK32546.1"/>
    <property type="molecule type" value="Genomic_DNA"/>
</dbReference>
<evidence type="ECO:0000256" key="8">
    <source>
        <dbReference type="SAM" id="MobiDB-lite"/>
    </source>
</evidence>
<proteinExistence type="predicted"/>
<dbReference type="InterPro" id="IPR036890">
    <property type="entry name" value="HATPase_C_sf"/>
</dbReference>
<dbReference type="PANTHER" id="PTHR43711">
    <property type="entry name" value="TWO-COMPONENT HISTIDINE KINASE"/>
    <property type="match status" value="1"/>
</dbReference>
<evidence type="ECO:0000259" key="9">
    <source>
        <dbReference type="PROSITE" id="PS50109"/>
    </source>
</evidence>
<dbReference type="Pfam" id="PF02518">
    <property type="entry name" value="HATPase_c"/>
    <property type="match status" value="1"/>
</dbReference>
<dbReference type="InterPro" id="IPR000014">
    <property type="entry name" value="PAS"/>
</dbReference>
<dbReference type="AlphaFoldDB" id="Q1EHZ3"/>
<feature type="coiled-coil region" evidence="7">
    <location>
        <begin position="155"/>
        <end position="182"/>
    </location>
</feature>
<dbReference type="InterPro" id="IPR003594">
    <property type="entry name" value="HATPase_dom"/>
</dbReference>
<reference evidence="10" key="1">
    <citation type="submission" date="2006-06" db="EMBL/GenBank/DDBJ databases">
        <title>Construction and analysis of a metagenomic library from a deep-sea sediment of east Pacific nodule Province.</title>
        <authorList>
            <person name="Xu M."/>
            <person name="Xiao X."/>
            <person name="Wang F."/>
        </authorList>
    </citation>
    <scope>NUCLEOTIDE SEQUENCE</scope>
</reference>
<sequence>MQPPDWQEEPSEREETAGERPVWAEGSIPAVDAERSSAREIGRYEDFLRSSVDWLWETDARLVLTYASSPVALKLGIPAQVLIGRPLPSLGRFEAAHAHGRRVQAAIEARRPFRDAVFVMTGAEDREVAYRLSGVPFFDENTGAFGGFRGTAVAASQAEGRAEGEEEEARALAQALEESLIQQQDLSWQLSQLKDARKTEERSQAVGGNPLARTAHELRTPLNAIVGYADLALKGMFGPLGERYLDCFRTIREAGRHLDQLVTHLQLSGQPSSEDALASEAVAVAAVAAKAKAMIALAAQAAEVDISRVGPLAGGRVIGDRMACTQILVNLLSNAVKFTPAGGSVGLETLVGPDDNLRVAVWDTGIGIPKDEQARIFEPSYRARGAADAQGPAGLGLGLAISRDLARAMGGDITVSSQPGQGSRFILSLPLAAEPTAGKG</sequence>
<evidence type="ECO:0000256" key="1">
    <source>
        <dbReference type="ARBA" id="ARBA00000085"/>
    </source>
</evidence>
<dbReference type="InterPro" id="IPR050736">
    <property type="entry name" value="Sensor_HK_Regulatory"/>
</dbReference>